<dbReference type="SUPFAM" id="SSF50249">
    <property type="entry name" value="Nucleic acid-binding proteins"/>
    <property type="match status" value="1"/>
</dbReference>
<evidence type="ECO:0000313" key="10">
    <source>
        <dbReference type="EMBL" id="ORE10262.1"/>
    </source>
</evidence>
<gene>
    <name evidence="10" type="ORF">BCV72DRAFT_30621</name>
</gene>
<proteinExistence type="predicted"/>
<evidence type="ECO:0000256" key="4">
    <source>
        <dbReference type="ARBA" id="ARBA00022454"/>
    </source>
</evidence>
<keyword evidence="5" id="KW-0779">Telomere</keyword>
<feature type="domain" description="OB" evidence="9">
    <location>
        <begin position="44"/>
        <end position="112"/>
    </location>
</feature>
<dbReference type="PANTHER" id="PTHR13989:SF33">
    <property type="entry name" value="CST COMPLEX SUBUNIT STN1"/>
    <property type="match status" value="1"/>
</dbReference>
<dbReference type="Proteomes" id="UP000242414">
    <property type="component" value="Unassembled WGS sequence"/>
</dbReference>
<reference evidence="10" key="1">
    <citation type="journal article" date="2016" name="Proc. Natl. Acad. Sci. U.S.A.">
        <title>Lipid metabolic changes in an early divergent fungus govern the establishment of a mutualistic symbiosis with endobacteria.</title>
        <authorList>
            <person name="Lastovetsky O.A."/>
            <person name="Gaspar M.L."/>
            <person name="Mondo S.J."/>
            <person name="LaButti K.M."/>
            <person name="Sandor L."/>
            <person name="Grigoriev I.V."/>
            <person name="Henry S.A."/>
            <person name="Pawlowska T.E."/>
        </authorList>
    </citation>
    <scope>NUCLEOTIDE SEQUENCE [LARGE SCALE GENOMIC DNA]</scope>
    <source>
        <strain evidence="10">ATCC 52814</strain>
    </source>
</reference>
<sequence>MSNVMIDSNLLYHSYVKIFIKDIYNLTHTKRGLFQYYNRLIDSVEVCGIVAAIDKNKRVATFYVDDSTGIIECGIWHEKIVETPQLGSLVRARGKINEYNGKTQIFCSDIFIMQDPNYELLHFAQAIHYRSECKPLEIETPESRLAETEDGSDAMTSTTNMSAGANVKAALVAYLTESSIQEFFPWETRKVPMIVDLIRNQNGMNLSFNQITKYIIKACNELADKGILQMTDKGRFKLINKNI</sequence>
<dbReference type="VEuPathDB" id="FungiDB:BCV72DRAFT_30621"/>
<dbReference type="GO" id="GO:0003677">
    <property type="term" value="F:DNA binding"/>
    <property type="evidence" value="ECO:0007669"/>
    <property type="project" value="UniProtKB-KW"/>
</dbReference>
<keyword evidence="7" id="KW-0539">Nucleus</keyword>
<evidence type="ECO:0000256" key="7">
    <source>
        <dbReference type="ARBA" id="ARBA00023242"/>
    </source>
</evidence>
<organism evidence="10">
    <name type="scientific">Rhizopus microsporus var. microsporus</name>
    <dbReference type="NCBI Taxonomy" id="86635"/>
    <lineage>
        <taxon>Eukaryota</taxon>
        <taxon>Fungi</taxon>
        <taxon>Fungi incertae sedis</taxon>
        <taxon>Mucoromycota</taxon>
        <taxon>Mucoromycotina</taxon>
        <taxon>Mucoromycetes</taxon>
        <taxon>Mucorales</taxon>
        <taxon>Mucorineae</taxon>
        <taxon>Rhizopodaceae</taxon>
        <taxon>Rhizopus</taxon>
    </lineage>
</organism>
<evidence type="ECO:0000256" key="6">
    <source>
        <dbReference type="ARBA" id="ARBA00023125"/>
    </source>
</evidence>
<dbReference type="GO" id="GO:0005634">
    <property type="term" value="C:nucleus"/>
    <property type="evidence" value="ECO:0007669"/>
    <property type="project" value="UniProtKB-SubCell"/>
</dbReference>
<name>A0A1X0RE53_RHIZD</name>
<dbReference type="EMBL" id="KV921867">
    <property type="protein sequence ID" value="ORE10262.1"/>
    <property type="molecule type" value="Genomic_DNA"/>
</dbReference>
<evidence type="ECO:0000256" key="2">
    <source>
        <dbReference type="ARBA" id="ARBA00004574"/>
    </source>
</evidence>
<accession>A0A1X0RE53</accession>
<keyword evidence="4" id="KW-0158">Chromosome</keyword>
<dbReference type="AlphaFoldDB" id="A0A1X0RE53"/>
<evidence type="ECO:0000256" key="8">
    <source>
        <dbReference type="ARBA" id="ARBA00030039"/>
    </source>
</evidence>
<evidence type="ECO:0000256" key="1">
    <source>
        <dbReference type="ARBA" id="ARBA00004123"/>
    </source>
</evidence>
<evidence type="ECO:0000256" key="3">
    <source>
        <dbReference type="ARBA" id="ARBA00017411"/>
    </source>
</evidence>
<evidence type="ECO:0000259" key="9">
    <source>
        <dbReference type="Pfam" id="PF01336"/>
    </source>
</evidence>
<dbReference type="InterPro" id="IPR004365">
    <property type="entry name" value="NA-bd_OB_tRNA"/>
</dbReference>
<dbReference type="PANTHER" id="PTHR13989">
    <property type="entry name" value="REPLICATION PROTEIN A-RELATED"/>
    <property type="match status" value="1"/>
</dbReference>
<comment type="subcellular location">
    <subcellularLocation>
        <location evidence="2">Chromosome</location>
        <location evidence="2">Telomere</location>
    </subcellularLocation>
    <subcellularLocation>
        <location evidence="1">Nucleus</location>
    </subcellularLocation>
</comment>
<keyword evidence="6" id="KW-0238">DNA-binding</keyword>
<dbReference type="InterPro" id="IPR040260">
    <property type="entry name" value="RFA2-like"/>
</dbReference>
<dbReference type="Gene3D" id="2.40.50.140">
    <property type="entry name" value="Nucleic acid-binding proteins"/>
    <property type="match status" value="1"/>
</dbReference>
<dbReference type="GO" id="GO:0000781">
    <property type="term" value="C:chromosome, telomeric region"/>
    <property type="evidence" value="ECO:0007669"/>
    <property type="project" value="UniProtKB-SubCell"/>
</dbReference>
<dbReference type="Pfam" id="PF01336">
    <property type="entry name" value="tRNA_anti-codon"/>
    <property type="match status" value="1"/>
</dbReference>
<evidence type="ECO:0000256" key="5">
    <source>
        <dbReference type="ARBA" id="ARBA00022895"/>
    </source>
</evidence>
<protein>
    <recommendedName>
        <fullName evidence="3">CST complex subunit STN1</fullName>
    </recommendedName>
    <alternativeName>
        <fullName evidence="8">Suppressor of cdc thirteen homolog</fullName>
    </alternativeName>
</protein>
<dbReference type="OrthoDB" id="77828at2759"/>
<dbReference type="InterPro" id="IPR012340">
    <property type="entry name" value="NA-bd_OB-fold"/>
</dbReference>